<comment type="caution">
    <text evidence="10">The sequence shown here is derived from an EMBL/GenBank/DDBJ whole genome shotgun (WGS) entry which is preliminary data.</text>
</comment>
<evidence type="ECO:0000256" key="6">
    <source>
        <dbReference type="SAM" id="MobiDB-lite"/>
    </source>
</evidence>
<keyword evidence="7" id="KW-0812">Transmembrane</keyword>
<keyword evidence="7" id="KW-1133">Transmembrane helix</keyword>
<dbReference type="eggNOG" id="ENOG502RYAG">
    <property type="taxonomic scope" value="Eukaryota"/>
</dbReference>
<evidence type="ECO:0000256" key="5">
    <source>
        <dbReference type="ARBA" id="ARBA00023242"/>
    </source>
</evidence>
<dbReference type="HOGENOM" id="CLU_406011_0_0_1"/>
<feature type="domain" description="Zn(2)-C6 fungal-type" evidence="8">
    <location>
        <begin position="20"/>
        <end position="75"/>
    </location>
</feature>
<dbReference type="InterPro" id="IPR050987">
    <property type="entry name" value="AtrR-like"/>
</dbReference>
<dbReference type="GO" id="GO:0008270">
    <property type="term" value="F:zinc ion binding"/>
    <property type="evidence" value="ECO:0007669"/>
    <property type="project" value="InterPro"/>
</dbReference>
<dbReference type="GO" id="GO:0006351">
    <property type="term" value="P:DNA-templated transcription"/>
    <property type="evidence" value="ECO:0007669"/>
    <property type="project" value="InterPro"/>
</dbReference>
<dbReference type="GO" id="GO:0003677">
    <property type="term" value="F:DNA binding"/>
    <property type="evidence" value="ECO:0007669"/>
    <property type="project" value="UniProtKB-KW"/>
</dbReference>
<keyword evidence="5" id="KW-0539">Nucleus</keyword>
<dbReference type="Pfam" id="PF00172">
    <property type="entry name" value="Zn_clus"/>
    <property type="match status" value="1"/>
</dbReference>
<evidence type="ECO:0000259" key="8">
    <source>
        <dbReference type="SMART" id="SM00066"/>
    </source>
</evidence>
<dbReference type="InterPro" id="IPR007219">
    <property type="entry name" value="XnlR_reg_dom"/>
</dbReference>
<dbReference type="EMBL" id="CAIF01000033">
    <property type="protein sequence ID" value="CCH42031.1"/>
    <property type="molecule type" value="Genomic_DNA"/>
</dbReference>
<dbReference type="SMART" id="SM00066">
    <property type="entry name" value="GAL4"/>
    <property type="match status" value="1"/>
</dbReference>
<dbReference type="SMART" id="SM00906">
    <property type="entry name" value="Fungal_trans"/>
    <property type="match status" value="1"/>
</dbReference>
<feature type="transmembrane region" description="Helical" evidence="7">
    <location>
        <begin position="531"/>
        <end position="549"/>
    </location>
</feature>
<dbReference type="GO" id="GO:0045944">
    <property type="term" value="P:positive regulation of transcription by RNA polymerase II"/>
    <property type="evidence" value="ECO:0007669"/>
    <property type="project" value="UniProtKB-ARBA"/>
</dbReference>
<gene>
    <name evidence="10" type="ORF">BN7_1570</name>
</gene>
<evidence type="ECO:0000259" key="9">
    <source>
        <dbReference type="SMART" id="SM00906"/>
    </source>
</evidence>
<feature type="transmembrane region" description="Helical" evidence="7">
    <location>
        <begin position="592"/>
        <end position="613"/>
    </location>
</feature>
<dbReference type="AlphaFoldDB" id="K0KGE1"/>
<dbReference type="InParanoid" id="K0KGE1"/>
<evidence type="ECO:0000256" key="1">
    <source>
        <dbReference type="ARBA" id="ARBA00004123"/>
    </source>
</evidence>
<keyword evidence="4" id="KW-0238">DNA-binding</keyword>
<dbReference type="PANTHER" id="PTHR46910:SF3">
    <property type="entry name" value="HALOTOLERANCE PROTEIN 9-RELATED"/>
    <property type="match status" value="1"/>
</dbReference>
<dbReference type="STRING" id="1206466.K0KGE1"/>
<protein>
    <submittedName>
        <fullName evidence="10">Transcriptional regulatory protein</fullName>
    </submittedName>
</protein>
<evidence type="ECO:0000256" key="2">
    <source>
        <dbReference type="ARBA" id="ARBA00022723"/>
    </source>
</evidence>
<feature type="transmembrane region" description="Helical" evidence="7">
    <location>
        <begin position="346"/>
        <end position="369"/>
    </location>
</feature>
<evidence type="ECO:0000313" key="11">
    <source>
        <dbReference type="Proteomes" id="UP000009328"/>
    </source>
</evidence>
<proteinExistence type="predicted"/>
<feature type="compositionally biased region" description="Polar residues" evidence="6">
    <location>
        <begin position="147"/>
        <end position="164"/>
    </location>
</feature>
<sequence>MSEYKVTKKKSRLVAPENRQRAAFSCDRCKTKKIKCKRIGDGGDGNGNGNGSRCMSCDKLGLECLTSIPRRRRVYSSYENLGMHYKSLLTLVQGLYPDLDINDIDQVIKLGESMGTKMPKELPENELGTMELESKILKPFSPRLESPKTQNIISNHTTPQSKLGTTPEELSSKQHVQTPSEFPTKDTVVIDSRGDRHYVGSSGTSVLFTVLCDLLLKRSYRTNLSFDYELKLFQNKVDNQSKAQIADLITKESNFPIVKFINREESDKYINFFFKYFHPFFFIFDEENFRLKYEKYWEILGSNNIIGIQDKLSNSFVGCIYLIWLTCSKHINNSTQILDINKIFEVLQIILSDVVLASTINSIQFLYLFARYLHSTKNRDSAWNLIGLAVRQAISLGIHKKIMSKRTEHSTLTSQVFWSLYRTELTLCSIFGRPSNINEDEIDVDYPNLQTSYPNLSEEFKIYYIKVTKLSRFLNKIIKERKNSYQQQQPISLINIERTLLLKNQLIQLYQDLKIISIDQIQTIYEFKLNLVYNYYMVTLTLPFMVYISSTNYQVLNDETLLNLMKTGIYASLEISKLLIKATELKFNKGSVAMDCIYAYPATLVSAFFYIYLSNTSNDMISIKISPDLIIDKKELIKIISNVLIFMESSKLDSTTLRIYEVIKGIKNDLKLVEIQDNLKFDFLDFINGSDQVFDSLLTNDDIYTNGFDMGAGLGL</sequence>
<feature type="domain" description="Xylanolytic transcriptional activator regulatory" evidence="9">
    <location>
        <begin position="382"/>
        <end position="453"/>
    </location>
</feature>
<evidence type="ECO:0000256" key="7">
    <source>
        <dbReference type="SAM" id="Phobius"/>
    </source>
</evidence>
<dbReference type="GO" id="GO:0000981">
    <property type="term" value="F:DNA-binding transcription factor activity, RNA polymerase II-specific"/>
    <property type="evidence" value="ECO:0007669"/>
    <property type="project" value="InterPro"/>
</dbReference>
<keyword evidence="7" id="KW-0472">Membrane</keyword>
<dbReference type="InterPro" id="IPR001138">
    <property type="entry name" value="Zn2Cys6_DnaBD"/>
</dbReference>
<dbReference type="PANTHER" id="PTHR46910">
    <property type="entry name" value="TRANSCRIPTION FACTOR PDR1"/>
    <property type="match status" value="1"/>
</dbReference>
<comment type="subcellular location">
    <subcellularLocation>
        <location evidence="1">Nucleus</location>
    </subcellularLocation>
</comment>
<keyword evidence="3" id="KW-0862">Zinc</keyword>
<name>K0KGE1_WICCF</name>
<keyword evidence="2" id="KW-0479">Metal-binding</keyword>
<dbReference type="CDD" id="cd00067">
    <property type="entry name" value="GAL4"/>
    <property type="match status" value="1"/>
</dbReference>
<dbReference type="GO" id="GO:0005634">
    <property type="term" value="C:nucleus"/>
    <property type="evidence" value="ECO:0007669"/>
    <property type="project" value="UniProtKB-SubCell"/>
</dbReference>
<dbReference type="SUPFAM" id="SSF57701">
    <property type="entry name" value="Zn2/Cys6 DNA-binding domain"/>
    <property type="match status" value="1"/>
</dbReference>
<dbReference type="Pfam" id="PF04082">
    <property type="entry name" value="Fungal_trans"/>
    <property type="match status" value="1"/>
</dbReference>
<dbReference type="InterPro" id="IPR036864">
    <property type="entry name" value="Zn2-C6_fun-type_DNA-bd_sf"/>
</dbReference>
<organism evidence="10 11">
    <name type="scientific">Wickerhamomyces ciferrii (strain ATCC 14091 / BCRC 22168 / CBS 111 / JCM 3599 / NBRC 0793 / NRRL Y-1031 F-60-10)</name>
    <name type="common">Yeast</name>
    <name type="synonym">Pichia ciferrii</name>
    <dbReference type="NCBI Taxonomy" id="1206466"/>
    <lineage>
        <taxon>Eukaryota</taxon>
        <taxon>Fungi</taxon>
        <taxon>Dikarya</taxon>
        <taxon>Ascomycota</taxon>
        <taxon>Saccharomycotina</taxon>
        <taxon>Saccharomycetes</taxon>
        <taxon>Phaffomycetales</taxon>
        <taxon>Wickerhamomycetaceae</taxon>
        <taxon>Wickerhamomyces</taxon>
    </lineage>
</organism>
<feature type="region of interest" description="Disordered" evidence="6">
    <location>
        <begin position="147"/>
        <end position="168"/>
    </location>
</feature>
<dbReference type="Gene3D" id="4.10.240.10">
    <property type="entry name" value="Zn(2)-C6 fungal-type DNA-binding domain"/>
    <property type="match status" value="1"/>
</dbReference>
<reference evidence="10 11" key="1">
    <citation type="journal article" date="2012" name="Eukaryot. Cell">
        <title>Draft genome sequence of Wickerhamomyces ciferrii NRRL Y-1031 F-60-10.</title>
        <authorList>
            <person name="Schneider J."/>
            <person name="Andrea H."/>
            <person name="Blom J."/>
            <person name="Jaenicke S."/>
            <person name="Ruckert C."/>
            <person name="Schorsch C."/>
            <person name="Szczepanowski R."/>
            <person name="Farwick M."/>
            <person name="Goesmann A."/>
            <person name="Puhler A."/>
            <person name="Schaffer S."/>
            <person name="Tauch A."/>
            <person name="Kohler T."/>
            <person name="Brinkrolf K."/>
        </authorList>
    </citation>
    <scope>NUCLEOTIDE SEQUENCE [LARGE SCALE GENOMIC DNA]</scope>
    <source>
        <strain evidence="11">ATCC 14091 / BCRC 22168 / CBS 111 / JCM 3599 / NBRC 0793 / NRRL Y-1031 F-60-10</strain>
    </source>
</reference>
<evidence type="ECO:0000256" key="4">
    <source>
        <dbReference type="ARBA" id="ARBA00023125"/>
    </source>
</evidence>
<evidence type="ECO:0000256" key="3">
    <source>
        <dbReference type="ARBA" id="ARBA00022833"/>
    </source>
</evidence>
<accession>K0KGE1</accession>
<dbReference type="CDD" id="cd12148">
    <property type="entry name" value="fungal_TF_MHR"/>
    <property type="match status" value="1"/>
</dbReference>
<evidence type="ECO:0000313" key="10">
    <source>
        <dbReference type="EMBL" id="CCH42031.1"/>
    </source>
</evidence>
<keyword evidence="11" id="KW-1185">Reference proteome</keyword>
<dbReference type="Proteomes" id="UP000009328">
    <property type="component" value="Unassembled WGS sequence"/>
</dbReference>